<name>A0AA95HCX1_9GAMM</name>
<proteinExistence type="predicted"/>
<dbReference type="EMBL" id="CP124756">
    <property type="protein sequence ID" value="WGZ92674.1"/>
    <property type="molecule type" value="Genomic_DNA"/>
</dbReference>
<dbReference type="AlphaFoldDB" id="A0AA95HCX1"/>
<organism evidence="1">
    <name type="scientific">Candidatus Thiothrix putei</name>
    <dbReference type="NCBI Taxonomy" id="3080811"/>
    <lineage>
        <taxon>Bacteria</taxon>
        <taxon>Pseudomonadati</taxon>
        <taxon>Pseudomonadota</taxon>
        <taxon>Gammaproteobacteria</taxon>
        <taxon>Thiotrichales</taxon>
        <taxon>Thiotrichaceae</taxon>
        <taxon>Thiothrix</taxon>
    </lineage>
</organism>
<dbReference type="Proteomes" id="UP001301326">
    <property type="component" value="Chromosome"/>
</dbReference>
<protein>
    <submittedName>
        <fullName evidence="1">Uncharacterized protein</fullName>
    </submittedName>
</protein>
<reference evidence="1" key="1">
    <citation type="journal article" date="2023" name="Int. J. Mol. Sci.">
        <title>Metagenomics Revealed a New Genus 'Candidatus Thiocaldithrix dubininis' gen. nov., sp. nov. and a New Species 'Candidatus Thiothrix putei' sp. nov. in the Family Thiotrichaceae, Some Members of Which Have Traits of Both Na+- and H+-Motive Energetics.</title>
        <authorList>
            <person name="Ravin N.V."/>
            <person name="Muntyan M.S."/>
            <person name="Smolyakov D.D."/>
            <person name="Rudenko T.S."/>
            <person name="Beletsky A.V."/>
            <person name="Mardanov A.V."/>
            <person name="Grabovich M.Y."/>
        </authorList>
    </citation>
    <scope>NUCLEOTIDE SEQUENCE</scope>
    <source>
        <strain evidence="1">GKL-02</strain>
    </source>
</reference>
<dbReference type="KEGG" id="tput:QJT81_12450"/>
<gene>
    <name evidence="1" type="ORF">QJT81_12450</name>
</gene>
<reference evidence="1" key="2">
    <citation type="submission" date="2023-04" db="EMBL/GenBank/DDBJ databases">
        <authorList>
            <person name="Beletskiy A.V."/>
            <person name="Mardanov A.V."/>
            <person name="Ravin N.V."/>
        </authorList>
    </citation>
    <scope>NUCLEOTIDE SEQUENCE</scope>
    <source>
        <strain evidence="1">GKL-02</strain>
    </source>
</reference>
<accession>A0AA95HCX1</accession>
<sequence length="130" mass="14614">MKTTTYHLAHEELMQIASTGMIGFTLPEGTEKLIVKTEKAKDAVNPFLVDSFPPLEGLPENEIPDSYFDGDIQAYIEVKRLILENELSHLLATSRQLDSADEILEEIDNYRESLNVSTPSVPDDFDKAPF</sequence>
<evidence type="ECO:0000313" key="1">
    <source>
        <dbReference type="EMBL" id="WGZ92674.1"/>
    </source>
</evidence>